<accession>A0ACB8QPH4</accession>
<dbReference type="EMBL" id="MU273520">
    <property type="protein sequence ID" value="KAI0033398.1"/>
    <property type="molecule type" value="Genomic_DNA"/>
</dbReference>
<proteinExistence type="predicted"/>
<protein>
    <submittedName>
        <fullName evidence="1">Cytochrome c oxidase, subunit VIa</fullName>
    </submittedName>
</protein>
<name>A0ACB8QPH4_9AGAM</name>
<feature type="non-terminal residue" evidence="1">
    <location>
        <position position="1"/>
    </location>
</feature>
<organism evidence="1 2">
    <name type="scientific">Vararia minispora EC-137</name>
    <dbReference type="NCBI Taxonomy" id="1314806"/>
    <lineage>
        <taxon>Eukaryota</taxon>
        <taxon>Fungi</taxon>
        <taxon>Dikarya</taxon>
        <taxon>Basidiomycota</taxon>
        <taxon>Agaricomycotina</taxon>
        <taxon>Agaricomycetes</taxon>
        <taxon>Russulales</taxon>
        <taxon>Lachnocladiaceae</taxon>
        <taxon>Vararia</taxon>
    </lineage>
</organism>
<evidence type="ECO:0000313" key="2">
    <source>
        <dbReference type="Proteomes" id="UP000814128"/>
    </source>
</evidence>
<reference evidence="1" key="2">
    <citation type="journal article" date="2022" name="New Phytol.">
        <title>Evolutionary transition to the ectomycorrhizal habit in the genomes of a hyperdiverse lineage of mushroom-forming fungi.</title>
        <authorList>
            <person name="Looney B."/>
            <person name="Miyauchi S."/>
            <person name="Morin E."/>
            <person name="Drula E."/>
            <person name="Courty P.E."/>
            <person name="Kohler A."/>
            <person name="Kuo A."/>
            <person name="LaButti K."/>
            <person name="Pangilinan J."/>
            <person name="Lipzen A."/>
            <person name="Riley R."/>
            <person name="Andreopoulos W."/>
            <person name="He G."/>
            <person name="Johnson J."/>
            <person name="Nolan M."/>
            <person name="Tritt A."/>
            <person name="Barry K.W."/>
            <person name="Grigoriev I.V."/>
            <person name="Nagy L.G."/>
            <person name="Hibbett D."/>
            <person name="Henrissat B."/>
            <person name="Matheny P.B."/>
            <person name="Labbe J."/>
            <person name="Martin F.M."/>
        </authorList>
    </citation>
    <scope>NUCLEOTIDE SEQUENCE</scope>
    <source>
        <strain evidence="1">EC-137</strain>
    </source>
</reference>
<reference evidence="1" key="1">
    <citation type="submission" date="2021-02" db="EMBL/GenBank/DDBJ databases">
        <authorList>
            <consortium name="DOE Joint Genome Institute"/>
            <person name="Ahrendt S."/>
            <person name="Looney B.P."/>
            <person name="Miyauchi S."/>
            <person name="Morin E."/>
            <person name="Drula E."/>
            <person name="Courty P.E."/>
            <person name="Chicoki N."/>
            <person name="Fauchery L."/>
            <person name="Kohler A."/>
            <person name="Kuo A."/>
            <person name="Labutti K."/>
            <person name="Pangilinan J."/>
            <person name="Lipzen A."/>
            <person name="Riley R."/>
            <person name="Andreopoulos W."/>
            <person name="He G."/>
            <person name="Johnson J."/>
            <person name="Barry K.W."/>
            <person name="Grigoriev I.V."/>
            <person name="Nagy L."/>
            <person name="Hibbett D."/>
            <person name="Henrissat B."/>
            <person name="Matheny P.B."/>
            <person name="Labbe J."/>
            <person name="Martin F."/>
        </authorList>
    </citation>
    <scope>NUCLEOTIDE SEQUENCE</scope>
    <source>
        <strain evidence="1">EC-137</strain>
    </source>
</reference>
<sequence>PPKEWVAKREAIKAHAQTTTDLWRKICFYVAVPSTLATYLWVHNVEAEHHAHIEHEKEANGGELPEVPAYEYLNKRAKPFPWGMNSLFFNP</sequence>
<feature type="non-terminal residue" evidence="1">
    <location>
        <position position="91"/>
    </location>
</feature>
<gene>
    <name evidence="1" type="ORF">K488DRAFT_10319</name>
</gene>
<keyword evidence="2" id="KW-1185">Reference proteome</keyword>
<dbReference type="Proteomes" id="UP000814128">
    <property type="component" value="Unassembled WGS sequence"/>
</dbReference>
<comment type="caution">
    <text evidence="1">The sequence shown here is derived from an EMBL/GenBank/DDBJ whole genome shotgun (WGS) entry which is preliminary data.</text>
</comment>
<evidence type="ECO:0000313" key="1">
    <source>
        <dbReference type="EMBL" id="KAI0033398.1"/>
    </source>
</evidence>